<sequence>MQLNFRQKKRQLSKADITVRQVFVPAGTVFNVRRTHKKSLRPLPLLTEEGPEAFFYNGNVRELPAKWRRRQAGSVPAGWLV</sequence>
<dbReference type="AlphaFoldDB" id="A0A6N7WMU6"/>
<evidence type="ECO:0000313" key="2">
    <source>
        <dbReference type="Proteomes" id="UP000436047"/>
    </source>
</evidence>
<proteinExistence type="predicted"/>
<gene>
    <name evidence="1" type="ORF">FYJ45_23565</name>
</gene>
<dbReference type="EMBL" id="VUMI01000056">
    <property type="protein sequence ID" value="MSS91105.1"/>
    <property type="molecule type" value="Genomic_DNA"/>
</dbReference>
<organism evidence="1 2">
    <name type="scientific">Eisenbergiella porci</name>
    <dbReference type="NCBI Taxonomy" id="2652274"/>
    <lineage>
        <taxon>Bacteria</taxon>
        <taxon>Bacillati</taxon>
        <taxon>Bacillota</taxon>
        <taxon>Clostridia</taxon>
        <taxon>Lachnospirales</taxon>
        <taxon>Lachnospiraceae</taxon>
        <taxon>Eisenbergiella</taxon>
    </lineage>
</organism>
<name>A0A6N7WMU6_9FIRM</name>
<accession>A0A6N7WMU6</accession>
<protein>
    <submittedName>
        <fullName evidence="1">Uncharacterized protein</fullName>
    </submittedName>
</protein>
<evidence type="ECO:0000313" key="1">
    <source>
        <dbReference type="EMBL" id="MSS91105.1"/>
    </source>
</evidence>
<keyword evidence="2" id="KW-1185">Reference proteome</keyword>
<comment type="caution">
    <text evidence="1">The sequence shown here is derived from an EMBL/GenBank/DDBJ whole genome shotgun (WGS) entry which is preliminary data.</text>
</comment>
<dbReference type="Proteomes" id="UP000436047">
    <property type="component" value="Unassembled WGS sequence"/>
</dbReference>
<reference evidence="1 2" key="1">
    <citation type="submission" date="2019-08" db="EMBL/GenBank/DDBJ databases">
        <title>In-depth cultivation of the pig gut microbiome towards novel bacterial diversity and tailored functional studies.</title>
        <authorList>
            <person name="Wylensek D."/>
            <person name="Hitch T.C.A."/>
            <person name="Clavel T."/>
        </authorList>
    </citation>
    <scope>NUCLEOTIDE SEQUENCE [LARGE SCALE GENOMIC DNA]</scope>
    <source>
        <strain evidence="1 2">WCA-389-WT-23B</strain>
    </source>
</reference>